<name>A0A9E4P3F8_9GAMM</name>
<evidence type="ECO:0000313" key="1">
    <source>
        <dbReference type="EMBL" id="MCG7946846.1"/>
    </source>
</evidence>
<proteinExistence type="predicted"/>
<dbReference type="AlphaFoldDB" id="A0A9E4P3F8"/>
<protein>
    <submittedName>
        <fullName evidence="1">Uncharacterized protein</fullName>
    </submittedName>
</protein>
<gene>
    <name evidence="1" type="ORF">JAZ07_10930</name>
</gene>
<organism evidence="1 2">
    <name type="scientific">Candidatus Thiodiazotropha taylori</name>
    <dbReference type="NCBI Taxonomy" id="2792791"/>
    <lineage>
        <taxon>Bacteria</taxon>
        <taxon>Pseudomonadati</taxon>
        <taxon>Pseudomonadota</taxon>
        <taxon>Gammaproteobacteria</taxon>
        <taxon>Chromatiales</taxon>
        <taxon>Sedimenticolaceae</taxon>
        <taxon>Candidatus Thiodiazotropha</taxon>
    </lineage>
</organism>
<evidence type="ECO:0000313" key="2">
    <source>
        <dbReference type="Proteomes" id="UP000886667"/>
    </source>
</evidence>
<dbReference type="EMBL" id="JAEPCM010000364">
    <property type="protein sequence ID" value="MCG7946846.1"/>
    <property type="molecule type" value="Genomic_DNA"/>
</dbReference>
<comment type="caution">
    <text evidence="1">The sequence shown here is derived from an EMBL/GenBank/DDBJ whole genome shotgun (WGS) entry which is preliminary data.</text>
</comment>
<feature type="non-terminal residue" evidence="1">
    <location>
        <position position="1"/>
    </location>
</feature>
<sequence>LHVLSIPPAFNLSQDQTLQFKFDSCLWQPIFLTRDSSDRITIFLNALVDLWLPKINGAPTQIT</sequence>
<accession>A0A9E4P3F8</accession>
<reference evidence="1" key="1">
    <citation type="journal article" date="2021" name="Proc. Natl. Acad. Sci. U.S.A.">
        <title>Global biogeography of chemosynthetic symbionts reveals both localized and globally distributed symbiont groups. .</title>
        <authorList>
            <person name="Osvatic J.T."/>
            <person name="Wilkins L.G.E."/>
            <person name="Leibrecht L."/>
            <person name="Leray M."/>
            <person name="Zauner S."/>
            <person name="Polzin J."/>
            <person name="Camacho Y."/>
            <person name="Gros O."/>
            <person name="van Gils J.A."/>
            <person name="Eisen J.A."/>
            <person name="Petersen J.M."/>
            <person name="Yuen B."/>
        </authorList>
    </citation>
    <scope>NUCLEOTIDE SEQUENCE</scope>
    <source>
        <strain evidence="1">MAGclacostrist064TRANS</strain>
    </source>
</reference>
<dbReference type="Proteomes" id="UP000886667">
    <property type="component" value="Unassembled WGS sequence"/>
</dbReference>